<dbReference type="InterPro" id="IPR036770">
    <property type="entry name" value="Ankyrin_rpt-contain_sf"/>
</dbReference>
<dbReference type="EMBL" id="KZ857379">
    <property type="protein sequence ID" value="RDX57028.1"/>
    <property type="molecule type" value="Genomic_DNA"/>
</dbReference>
<feature type="compositionally biased region" description="Low complexity" evidence="1">
    <location>
        <begin position="240"/>
        <end position="251"/>
    </location>
</feature>
<feature type="region of interest" description="Disordered" evidence="1">
    <location>
        <begin position="210"/>
        <end position="256"/>
    </location>
</feature>
<proteinExistence type="predicted"/>
<evidence type="ECO:0000313" key="2">
    <source>
        <dbReference type="EMBL" id="RDX57028.1"/>
    </source>
</evidence>
<gene>
    <name evidence="2" type="ORF">OH76DRAFT_1334884</name>
</gene>
<protein>
    <submittedName>
        <fullName evidence="2">Uncharacterized protein</fullName>
    </submittedName>
</protein>
<reference evidence="2 3" key="1">
    <citation type="journal article" date="2018" name="Biotechnol. Biofuels">
        <title>Integrative visual omics of the white-rot fungus Polyporus brumalis exposes the biotechnological potential of its oxidative enzymes for delignifying raw plant biomass.</title>
        <authorList>
            <person name="Miyauchi S."/>
            <person name="Rancon A."/>
            <person name="Drula E."/>
            <person name="Hage H."/>
            <person name="Chaduli D."/>
            <person name="Favel A."/>
            <person name="Grisel S."/>
            <person name="Henrissat B."/>
            <person name="Herpoel-Gimbert I."/>
            <person name="Ruiz-Duenas F.J."/>
            <person name="Chevret D."/>
            <person name="Hainaut M."/>
            <person name="Lin J."/>
            <person name="Wang M."/>
            <person name="Pangilinan J."/>
            <person name="Lipzen A."/>
            <person name="Lesage-Meessen L."/>
            <person name="Navarro D."/>
            <person name="Riley R."/>
            <person name="Grigoriev I.V."/>
            <person name="Zhou S."/>
            <person name="Raouche S."/>
            <person name="Rosso M.N."/>
        </authorList>
    </citation>
    <scope>NUCLEOTIDE SEQUENCE [LARGE SCALE GENOMIC DNA]</scope>
    <source>
        <strain evidence="2 3">BRFM 1820</strain>
    </source>
</reference>
<dbReference type="STRING" id="139420.A0A371DX14"/>
<accession>A0A371DX14</accession>
<dbReference type="Proteomes" id="UP000256964">
    <property type="component" value="Unassembled WGS sequence"/>
</dbReference>
<dbReference type="AlphaFoldDB" id="A0A371DX14"/>
<dbReference type="OrthoDB" id="539213at2759"/>
<organism evidence="2 3">
    <name type="scientific">Lentinus brumalis</name>
    <dbReference type="NCBI Taxonomy" id="2498619"/>
    <lineage>
        <taxon>Eukaryota</taxon>
        <taxon>Fungi</taxon>
        <taxon>Dikarya</taxon>
        <taxon>Basidiomycota</taxon>
        <taxon>Agaricomycotina</taxon>
        <taxon>Agaricomycetes</taxon>
        <taxon>Polyporales</taxon>
        <taxon>Polyporaceae</taxon>
        <taxon>Lentinus</taxon>
    </lineage>
</organism>
<keyword evidence="3" id="KW-1185">Reference proteome</keyword>
<name>A0A371DX14_9APHY</name>
<evidence type="ECO:0000313" key="3">
    <source>
        <dbReference type="Proteomes" id="UP000256964"/>
    </source>
</evidence>
<sequence length="300" mass="33322">MSERVLALHHLPVELLYEIHLFALSPALPLTCKHLHAVLKFAPTTIHAEYLIRSHQAAIAQSAEARARGLVSYALRFPICSRNVLEAIFRSPECPSAPPHQATVLPRRLFRHLAPRDEPGQPHWTDDDEPLPFLRFLYDHPRVPRIFIDSYDGYALTRAVYAGFTPLIRFLLSKGASPECKGSLPVTVAIRRKSLPLVRMLIERDYHDSAVADGPRPKKRRRLGGGAALGIESKGGRDTSSGGSASPLSGSGKRRKLGDRVAVNSDMLKMAVKCDARDIVEYFMKEKGCVPDMQTVLMMS</sequence>
<dbReference type="Gene3D" id="1.25.40.20">
    <property type="entry name" value="Ankyrin repeat-containing domain"/>
    <property type="match status" value="1"/>
</dbReference>
<dbReference type="SUPFAM" id="SSF48403">
    <property type="entry name" value="Ankyrin repeat"/>
    <property type="match status" value="1"/>
</dbReference>
<evidence type="ECO:0000256" key="1">
    <source>
        <dbReference type="SAM" id="MobiDB-lite"/>
    </source>
</evidence>